<dbReference type="InterPro" id="IPR019952">
    <property type="entry name" value="F420_OxRdatse_Rv1855c_pred"/>
</dbReference>
<evidence type="ECO:0000256" key="3">
    <source>
        <dbReference type="ARBA" id="ARBA00023002"/>
    </source>
</evidence>
<evidence type="ECO:0000256" key="1">
    <source>
        <dbReference type="ARBA" id="ARBA00022630"/>
    </source>
</evidence>
<dbReference type="AlphaFoldDB" id="A0A365HDJ3"/>
<keyword evidence="3" id="KW-0560">Oxidoreductase</keyword>
<dbReference type="RefSeq" id="WP_111863036.1">
    <property type="nucleotide sequence ID" value="NZ_QLYX01000001.1"/>
</dbReference>
<keyword evidence="7" id="KW-1185">Reference proteome</keyword>
<dbReference type="SUPFAM" id="SSF51679">
    <property type="entry name" value="Bacterial luciferase-like"/>
    <property type="match status" value="1"/>
</dbReference>
<gene>
    <name evidence="6" type="ORF">DPM19_02135</name>
</gene>
<evidence type="ECO:0000256" key="4">
    <source>
        <dbReference type="ARBA" id="ARBA00023033"/>
    </source>
</evidence>
<keyword evidence="1" id="KW-0285">Flavoprotein</keyword>
<evidence type="ECO:0000313" key="6">
    <source>
        <dbReference type="EMBL" id="RAY16986.1"/>
    </source>
</evidence>
<dbReference type="OrthoDB" id="143323at2"/>
<dbReference type="GO" id="GO:0008726">
    <property type="term" value="F:alkanesulfonate monooxygenase activity"/>
    <property type="evidence" value="ECO:0007669"/>
    <property type="project" value="TreeGrafter"/>
</dbReference>
<dbReference type="GO" id="GO:0046306">
    <property type="term" value="P:alkanesulfonate catabolic process"/>
    <property type="evidence" value="ECO:0007669"/>
    <property type="project" value="TreeGrafter"/>
</dbReference>
<dbReference type="NCBIfam" id="TIGR03560">
    <property type="entry name" value="F420_Rv1855c"/>
    <property type="match status" value="1"/>
</dbReference>
<evidence type="ECO:0000256" key="2">
    <source>
        <dbReference type="ARBA" id="ARBA00022643"/>
    </source>
</evidence>
<dbReference type="Pfam" id="PF00296">
    <property type="entry name" value="Bac_luciferase"/>
    <property type="match status" value="1"/>
</dbReference>
<name>A0A365HDJ3_9ACTN</name>
<dbReference type="Proteomes" id="UP000251891">
    <property type="component" value="Unassembled WGS sequence"/>
</dbReference>
<dbReference type="PANTHER" id="PTHR42847:SF8">
    <property type="entry name" value="CONSERVED PROTEIN"/>
    <property type="match status" value="1"/>
</dbReference>
<organism evidence="6 7">
    <name type="scientific">Actinomadura craniellae</name>
    <dbReference type="NCBI Taxonomy" id="2231787"/>
    <lineage>
        <taxon>Bacteria</taxon>
        <taxon>Bacillati</taxon>
        <taxon>Actinomycetota</taxon>
        <taxon>Actinomycetes</taxon>
        <taxon>Streptosporangiales</taxon>
        <taxon>Thermomonosporaceae</taxon>
        <taxon>Actinomadura</taxon>
    </lineage>
</organism>
<evidence type="ECO:0000313" key="7">
    <source>
        <dbReference type="Proteomes" id="UP000251891"/>
    </source>
</evidence>
<sequence>MRLALHINDYSGLGAPHQMAPALARIARTAEDAGFARLSLTDHLWQISMLGEEYEPMLESYTTLGYLAGQTRSIELQTLVTAATYRPPGLLAKIVTTLDVLSEGRAWLGIGAGWNDEEATGLGLPFGPLGERYARLEETIKICRQMWSDSRDSFVGEHYQLASTLNSPQPPTRPGPRILVGGGGERVTLRLAAKYADAFNVFGGPDAGQKLTRLREHCAEIGRDADAIEKTAVLPYAGDGAGGVDGLLEELRRLHELGFTTVYSSVPDVATITPLETIGAKVIPEISGW</sequence>
<feature type="domain" description="Luciferase-like" evidence="5">
    <location>
        <begin position="20"/>
        <end position="232"/>
    </location>
</feature>
<dbReference type="EMBL" id="QLYX01000001">
    <property type="protein sequence ID" value="RAY16986.1"/>
    <property type="molecule type" value="Genomic_DNA"/>
</dbReference>
<dbReference type="InterPro" id="IPR050172">
    <property type="entry name" value="SsuD_RutA_monooxygenase"/>
</dbReference>
<proteinExistence type="predicted"/>
<keyword evidence="2" id="KW-0288">FMN</keyword>
<dbReference type="Gene3D" id="3.20.20.30">
    <property type="entry name" value="Luciferase-like domain"/>
    <property type="match status" value="1"/>
</dbReference>
<accession>A0A365HDJ3</accession>
<protein>
    <submittedName>
        <fullName evidence="6">LLM class F420-dependent oxidoreductase</fullName>
    </submittedName>
</protein>
<dbReference type="PANTHER" id="PTHR42847">
    <property type="entry name" value="ALKANESULFONATE MONOOXYGENASE"/>
    <property type="match status" value="1"/>
</dbReference>
<keyword evidence="4" id="KW-0503">Monooxygenase</keyword>
<comment type="caution">
    <text evidence="6">The sequence shown here is derived from an EMBL/GenBank/DDBJ whole genome shotgun (WGS) entry which is preliminary data.</text>
</comment>
<dbReference type="InterPro" id="IPR036661">
    <property type="entry name" value="Luciferase-like_sf"/>
</dbReference>
<dbReference type="InterPro" id="IPR011251">
    <property type="entry name" value="Luciferase-like_dom"/>
</dbReference>
<reference evidence="6 7" key="1">
    <citation type="submission" date="2018-06" db="EMBL/GenBank/DDBJ databases">
        <title>Actinomadura craniellae sp. nov. isolated from marine sponge Craniella sp.</title>
        <authorList>
            <person name="Li L."/>
            <person name="Xu Q.H."/>
            <person name="Lin H.W."/>
            <person name="Lu Y.H."/>
        </authorList>
    </citation>
    <scope>NUCLEOTIDE SEQUENCE [LARGE SCALE GENOMIC DNA]</scope>
    <source>
        <strain evidence="6 7">LHW63021</strain>
    </source>
</reference>
<evidence type="ECO:0000259" key="5">
    <source>
        <dbReference type="Pfam" id="PF00296"/>
    </source>
</evidence>